<keyword evidence="8" id="KW-0479">Metal-binding</keyword>
<dbReference type="PANTHER" id="PTHR30455:SF2">
    <property type="entry name" value="TRANSCRIPTIONAL REPRESSOR NRDR"/>
    <property type="match status" value="1"/>
</dbReference>
<evidence type="ECO:0000313" key="11">
    <source>
        <dbReference type="Proteomes" id="UP000292423"/>
    </source>
</evidence>
<keyword evidence="6 8" id="KW-0238">DNA-binding</keyword>
<gene>
    <name evidence="8" type="primary">nrdR</name>
    <name evidence="10" type="ORF">EV700_0727</name>
</gene>
<evidence type="ECO:0000256" key="4">
    <source>
        <dbReference type="ARBA" id="ARBA00022840"/>
    </source>
</evidence>
<dbReference type="AlphaFoldDB" id="A0A4Q7ZB09"/>
<evidence type="ECO:0000256" key="1">
    <source>
        <dbReference type="ARBA" id="ARBA00022491"/>
    </source>
</evidence>
<dbReference type="GO" id="GO:0045892">
    <property type="term" value="P:negative regulation of DNA-templated transcription"/>
    <property type="evidence" value="ECO:0007669"/>
    <property type="project" value="UniProtKB-UniRule"/>
</dbReference>
<dbReference type="NCBIfam" id="TIGR00244">
    <property type="entry name" value="transcriptional regulator NrdR"/>
    <property type="match status" value="1"/>
</dbReference>
<evidence type="ECO:0000256" key="6">
    <source>
        <dbReference type="ARBA" id="ARBA00023125"/>
    </source>
</evidence>
<dbReference type="InterPro" id="IPR003796">
    <property type="entry name" value="RNR_NrdR-like"/>
</dbReference>
<keyword evidence="2 8" id="KW-0547">Nucleotide-binding</keyword>
<dbReference type="Pfam" id="PF22811">
    <property type="entry name" value="Zn_ribbon_NrdR"/>
    <property type="match status" value="1"/>
</dbReference>
<evidence type="ECO:0000259" key="9">
    <source>
        <dbReference type="PROSITE" id="PS51161"/>
    </source>
</evidence>
<accession>A0A4Q7ZB09</accession>
<feature type="domain" description="ATP-cone" evidence="9">
    <location>
        <begin position="49"/>
        <end position="139"/>
    </location>
</feature>
<dbReference type="GO" id="GO:0003677">
    <property type="term" value="F:DNA binding"/>
    <property type="evidence" value="ECO:0007669"/>
    <property type="project" value="UniProtKB-KW"/>
</dbReference>
<comment type="cofactor">
    <cofactor evidence="8">
        <name>Zn(2+)</name>
        <dbReference type="ChEBI" id="CHEBI:29105"/>
    </cofactor>
    <text evidence="8">Binds 1 zinc ion.</text>
</comment>
<dbReference type="PANTHER" id="PTHR30455">
    <property type="entry name" value="TRANSCRIPTIONAL REPRESSOR NRDR"/>
    <property type="match status" value="1"/>
</dbReference>
<reference evidence="10 11" key="1">
    <citation type="submission" date="2019-02" db="EMBL/GenBank/DDBJ databases">
        <title>Genomic Encyclopedia of Type Strains, Phase IV (KMG-IV): sequencing the most valuable type-strain genomes for metagenomic binning, comparative biology and taxonomic classification.</title>
        <authorList>
            <person name="Goeker M."/>
        </authorList>
    </citation>
    <scope>NUCLEOTIDE SEQUENCE [LARGE SCALE GENOMIC DNA]</scope>
    <source>
        <strain evidence="10 11">DSM 105135</strain>
    </source>
</reference>
<dbReference type="GO" id="GO:0005524">
    <property type="term" value="F:ATP binding"/>
    <property type="evidence" value="ECO:0007669"/>
    <property type="project" value="UniProtKB-UniRule"/>
</dbReference>
<proteinExistence type="inferred from homology"/>
<keyword evidence="1 8" id="KW-0678">Repressor</keyword>
<evidence type="ECO:0000256" key="2">
    <source>
        <dbReference type="ARBA" id="ARBA00022741"/>
    </source>
</evidence>
<comment type="similarity">
    <text evidence="8">Belongs to the NrdR family.</text>
</comment>
<keyword evidence="4 8" id="KW-0067">ATP-binding</keyword>
<protein>
    <recommendedName>
        <fullName evidence="8">Transcriptional repressor NrdR</fullName>
    </recommendedName>
</protein>
<dbReference type="PROSITE" id="PS51161">
    <property type="entry name" value="ATP_CONE"/>
    <property type="match status" value="1"/>
</dbReference>
<evidence type="ECO:0000256" key="8">
    <source>
        <dbReference type="HAMAP-Rule" id="MF_00440"/>
    </source>
</evidence>
<keyword evidence="5 8" id="KW-0805">Transcription regulation</keyword>
<keyword evidence="8" id="KW-0862">Zinc</keyword>
<organism evidence="10 11">
    <name type="scientific">Fluviicoccus keumensis</name>
    <dbReference type="NCBI Taxonomy" id="1435465"/>
    <lineage>
        <taxon>Bacteria</taxon>
        <taxon>Pseudomonadati</taxon>
        <taxon>Pseudomonadota</taxon>
        <taxon>Gammaproteobacteria</taxon>
        <taxon>Moraxellales</taxon>
        <taxon>Moraxellaceae</taxon>
        <taxon>Fluviicoccus</taxon>
    </lineage>
</organism>
<feature type="zinc finger region" evidence="8">
    <location>
        <begin position="3"/>
        <end position="34"/>
    </location>
</feature>
<dbReference type="InterPro" id="IPR055173">
    <property type="entry name" value="NrdR-like_N"/>
</dbReference>
<dbReference type="GO" id="GO:0008270">
    <property type="term" value="F:zinc ion binding"/>
    <property type="evidence" value="ECO:0007669"/>
    <property type="project" value="UniProtKB-UniRule"/>
</dbReference>
<evidence type="ECO:0000313" key="10">
    <source>
        <dbReference type="EMBL" id="RZU47760.1"/>
    </source>
</evidence>
<dbReference type="HAMAP" id="MF_00440">
    <property type="entry name" value="NrdR"/>
    <property type="match status" value="1"/>
</dbReference>
<evidence type="ECO:0000256" key="5">
    <source>
        <dbReference type="ARBA" id="ARBA00023015"/>
    </source>
</evidence>
<dbReference type="RefSeq" id="WP_130410978.1">
    <property type="nucleotide sequence ID" value="NZ_SHKX01000010.1"/>
</dbReference>
<comment type="function">
    <text evidence="8">Negatively regulates transcription of bacterial ribonucleotide reductase nrd genes and operons by binding to NrdR-boxes.</text>
</comment>
<comment type="caution">
    <text evidence="10">The sequence shown here is derived from an EMBL/GenBank/DDBJ whole genome shotgun (WGS) entry which is preliminary data.</text>
</comment>
<sequence length="157" mass="18125">MHCPFCRAADTKVIDSRLVAEGEQVRRRRECPVCNERFTTFETAELVTPRVIKSDGSRVPFDEEKLRRSMLHALQKRPVSIEQIDSAIQHILHQLRATGEREVKSRLIGELVMEALRRLDQVAYVRFASVYRDFQDVAAFKAEIDRLNAPDGDKSRD</sequence>
<keyword evidence="11" id="KW-1185">Reference proteome</keyword>
<name>A0A4Q7ZB09_9GAMM</name>
<keyword evidence="7 8" id="KW-0804">Transcription</keyword>
<evidence type="ECO:0000256" key="7">
    <source>
        <dbReference type="ARBA" id="ARBA00023163"/>
    </source>
</evidence>
<dbReference type="OrthoDB" id="9807461at2"/>
<dbReference type="EMBL" id="SHKX01000010">
    <property type="protein sequence ID" value="RZU47760.1"/>
    <property type="molecule type" value="Genomic_DNA"/>
</dbReference>
<dbReference type="Proteomes" id="UP000292423">
    <property type="component" value="Unassembled WGS sequence"/>
</dbReference>
<dbReference type="Pfam" id="PF03477">
    <property type="entry name" value="ATP-cone"/>
    <property type="match status" value="1"/>
</dbReference>
<keyword evidence="3 8" id="KW-0863">Zinc-finger</keyword>
<evidence type="ECO:0000256" key="3">
    <source>
        <dbReference type="ARBA" id="ARBA00022771"/>
    </source>
</evidence>
<dbReference type="InterPro" id="IPR005144">
    <property type="entry name" value="ATP-cone_dom"/>
</dbReference>